<evidence type="ECO:0000256" key="1">
    <source>
        <dbReference type="SAM" id="MobiDB-lite"/>
    </source>
</evidence>
<dbReference type="FunFam" id="2.60.200.20:FF:000038">
    <property type="entry name" value="FHA domain-containing protein SNIP1"/>
    <property type="match status" value="1"/>
</dbReference>
<feature type="compositionally biased region" description="Low complexity" evidence="1">
    <location>
        <begin position="141"/>
        <end position="151"/>
    </location>
</feature>
<dbReference type="InterPro" id="IPR050923">
    <property type="entry name" value="Cell_Proc_Reg/RNA_Proc"/>
</dbReference>
<feature type="domain" description="FHA" evidence="2">
    <location>
        <begin position="266"/>
        <end position="329"/>
    </location>
</feature>
<feature type="compositionally biased region" description="Basic and acidic residues" evidence="1">
    <location>
        <begin position="128"/>
        <end position="139"/>
    </location>
</feature>
<accession>A0A1D2JEJ9</accession>
<feature type="compositionally biased region" description="Basic and acidic residues" evidence="1">
    <location>
        <begin position="57"/>
        <end position="79"/>
    </location>
</feature>
<dbReference type="Gene3D" id="2.60.200.20">
    <property type="match status" value="1"/>
</dbReference>
<gene>
    <name evidence="3" type="ORF">ACO22_03896</name>
</gene>
<organism evidence="3 4">
    <name type="scientific">Paracoccidioides brasiliensis</name>
    <dbReference type="NCBI Taxonomy" id="121759"/>
    <lineage>
        <taxon>Eukaryota</taxon>
        <taxon>Fungi</taxon>
        <taxon>Dikarya</taxon>
        <taxon>Ascomycota</taxon>
        <taxon>Pezizomycotina</taxon>
        <taxon>Eurotiomycetes</taxon>
        <taxon>Eurotiomycetidae</taxon>
        <taxon>Onygenales</taxon>
        <taxon>Ajellomycetaceae</taxon>
        <taxon>Paracoccidioides</taxon>
    </lineage>
</organism>
<evidence type="ECO:0000259" key="2">
    <source>
        <dbReference type="PROSITE" id="PS50006"/>
    </source>
</evidence>
<dbReference type="EMBL" id="LZYO01000143">
    <property type="protein sequence ID" value="ODH28677.1"/>
    <property type="molecule type" value="Genomic_DNA"/>
</dbReference>
<dbReference type="InterPro" id="IPR000253">
    <property type="entry name" value="FHA_dom"/>
</dbReference>
<comment type="caution">
    <text evidence="3">The sequence shown here is derived from an EMBL/GenBank/DDBJ whole genome shotgun (WGS) entry which is preliminary data.</text>
</comment>
<dbReference type="SMART" id="SM00240">
    <property type="entry name" value="FHA"/>
    <property type="match status" value="1"/>
</dbReference>
<dbReference type="Pfam" id="PF00498">
    <property type="entry name" value="FHA"/>
    <property type="match status" value="1"/>
</dbReference>
<feature type="compositionally biased region" description="Basic and acidic residues" evidence="1">
    <location>
        <begin position="105"/>
        <end position="117"/>
    </location>
</feature>
<dbReference type="SUPFAM" id="SSF49879">
    <property type="entry name" value="SMAD/FHA domain"/>
    <property type="match status" value="1"/>
</dbReference>
<evidence type="ECO:0000313" key="4">
    <source>
        <dbReference type="Proteomes" id="UP000242814"/>
    </source>
</evidence>
<feature type="region of interest" description="Disordered" evidence="1">
    <location>
        <begin position="30"/>
        <end position="201"/>
    </location>
</feature>
<dbReference type="Proteomes" id="UP000242814">
    <property type="component" value="Unassembled WGS sequence"/>
</dbReference>
<dbReference type="InterPro" id="IPR008984">
    <property type="entry name" value="SMAD_FHA_dom_sf"/>
</dbReference>
<dbReference type="PROSITE" id="PS50006">
    <property type="entry name" value="FHA_DOMAIN"/>
    <property type="match status" value="1"/>
</dbReference>
<sequence>MAQRAESVFLASRCFSTPSYSGHCASRLKMPRYEENVRDRRRRLSTSHSPVHAYSRRAKDDDDDSYCRRFKDDRSDVKYSRWHSRSPTRSPRREHRSYRRRSRSRGYDDTTRRRDNSRSSAHQRRPRNRGEYDDGDRPSKSQRSVSSSRARSPPRQRSRSLSPRFSRRSKNPLPSQKDTFSKTPIDATSMTSTTLPEKEKPNFANTGLLAAETNTVKSTDGLTSVVLKYHEPPEARKPPARDPWRLYVFKGEDLLETIPLGGRSCWLIGRERLVVDLPVDHPSCSKQHAALQFRYVEKRNEYGDRDGRVRPYLIDLESANGSTVNGELSPKGRYMELMDKDVLKFGFSTREYVLMLPPSGR</sequence>
<dbReference type="VEuPathDB" id="FungiDB:PABG_02242"/>
<dbReference type="VEuPathDB" id="FungiDB:PADG_00647"/>
<protein>
    <recommendedName>
        <fullName evidence="2">FHA domain-containing protein</fullName>
    </recommendedName>
</protein>
<evidence type="ECO:0000313" key="3">
    <source>
        <dbReference type="EMBL" id="ODH28677.1"/>
    </source>
</evidence>
<feature type="compositionally biased region" description="Basic residues" evidence="1">
    <location>
        <begin position="80"/>
        <end position="104"/>
    </location>
</feature>
<dbReference type="AlphaFoldDB" id="A0A1D2JEJ9"/>
<name>A0A1D2JEJ9_PARBR</name>
<dbReference type="PANTHER" id="PTHR23308">
    <property type="entry name" value="NUCLEAR INHIBITOR OF PROTEIN PHOSPHATASE-1"/>
    <property type="match status" value="1"/>
</dbReference>
<feature type="compositionally biased region" description="Polar residues" evidence="1">
    <location>
        <begin position="172"/>
        <end position="195"/>
    </location>
</feature>
<reference evidence="3 4" key="1">
    <citation type="submission" date="2016-06" db="EMBL/GenBank/DDBJ databases">
        <authorList>
            <person name="Kjaerup R.B."/>
            <person name="Dalgaard T.S."/>
            <person name="Juul-Madsen H.R."/>
        </authorList>
    </citation>
    <scope>NUCLEOTIDE SEQUENCE [LARGE SCALE GENOMIC DNA]</scope>
    <source>
        <strain evidence="3 4">Pb300</strain>
    </source>
</reference>
<proteinExistence type="predicted"/>